<feature type="non-terminal residue" evidence="6">
    <location>
        <position position="1"/>
    </location>
</feature>
<dbReference type="Pfam" id="PF02867">
    <property type="entry name" value="Ribonuc_red_lgC"/>
    <property type="match status" value="2"/>
</dbReference>
<comment type="caution">
    <text evidence="6">The sequence shown here is derived from an EMBL/GenBank/DDBJ whole genome shotgun (WGS) entry which is preliminary data.</text>
</comment>
<evidence type="ECO:0000313" key="6">
    <source>
        <dbReference type="EMBL" id="GAH35976.1"/>
    </source>
</evidence>
<dbReference type="InterPro" id="IPR000788">
    <property type="entry name" value="RNR_lg_C"/>
</dbReference>
<dbReference type="PANTHER" id="PTHR43371">
    <property type="entry name" value="VITAMIN B12-DEPENDENT RIBONUCLEOTIDE REDUCTASE"/>
    <property type="match status" value="1"/>
</dbReference>
<dbReference type="SUPFAM" id="SSF51998">
    <property type="entry name" value="PFL-like glycyl radical enzymes"/>
    <property type="match status" value="1"/>
</dbReference>
<dbReference type="EMBL" id="BARU01013361">
    <property type="protein sequence ID" value="GAH35976.1"/>
    <property type="molecule type" value="Genomic_DNA"/>
</dbReference>
<evidence type="ECO:0000259" key="5">
    <source>
        <dbReference type="Pfam" id="PF02867"/>
    </source>
</evidence>
<gene>
    <name evidence="6" type="ORF">S03H2_24181</name>
</gene>
<feature type="domain" description="Ribonucleotide reductase large subunit C-terminal" evidence="5">
    <location>
        <begin position="5"/>
        <end position="135"/>
    </location>
</feature>
<proteinExistence type="predicted"/>
<dbReference type="GO" id="GO:0031419">
    <property type="term" value="F:cobalamin binding"/>
    <property type="evidence" value="ECO:0007669"/>
    <property type="project" value="UniProtKB-KW"/>
</dbReference>
<sequence length="204" mass="22929">KTRNCGEQPLLSYESCNLGSINLLKHIKDSDIDWSLLEKTTRLAVRFLDNVIDRNQYVLPEIEQMTKSNRKIGLGIMGFADVLVSLGISYNSKKALDLAGKIMSFIQVKARDESSKLGKERGNFPNFEKSIFKDKFEFMRNATTTTIAPTGTISLIAGCSSGIEPYFAIAFTRNVLDGKKLFEANPLFEEQLKAKDIYSKELLE</sequence>
<feature type="domain" description="Ribonucleotide reductase large subunit C-terminal" evidence="5">
    <location>
        <begin position="139"/>
        <end position="202"/>
    </location>
</feature>
<feature type="non-terminal residue" evidence="6">
    <location>
        <position position="204"/>
    </location>
</feature>
<protein>
    <recommendedName>
        <fullName evidence="5">Ribonucleotide reductase large subunit C-terminal domain-containing protein</fullName>
    </recommendedName>
</protein>
<evidence type="ECO:0000256" key="2">
    <source>
        <dbReference type="ARBA" id="ARBA00022628"/>
    </source>
</evidence>
<organism evidence="6">
    <name type="scientific">marine sediment metagenome</name>
    <dbReference type="NCBI Taxonomy" id="412755"/>
    <lineage>
        <taxon>unclassified sequences</taxon>
        <taxon>metagenomes</taxon>
        <taxon>ecological metagenomes</taxon>
    </lineage>
</organism>
<dbReference type="Gene3D" id="3.20.70.20">
    <property type="match status" value="1"/>
</dbReference>
<dbReference type="PRINTS" id="PR01183">
    <property type="entry name" value="RIBORDTASEM1"/>
</dbReference>
<evidence type="ECO:0000256" key="4">
    <source>
        <dbReference type="ARBA" id="ARBA00023285"/>
    </source>
</evidence>
<reference evidence="6" key="1">
    <citation type="journal article" date="2014" name="Front. Microbiol.">
        <title>High frequency of phylogenetically diverse reductive dehalogenase-homologous genes in deep subseafloor sedimentary metagenomes.</title>
        <authorList>
            <person name="Kawai M."/>
            <person name="Futagami T."/>
            <person name="Toyoda A."/>
            <person name="Takaki Y."/>
            <person name="Nishi S."/>
            <person name="Hori S."/>
            <person name="Arai W."/>
            <person name="Tsubouchi T."/>
            <person name="Morono Y."/>
            <person name="Uchiyama I."/>
            <person name="Ito T."/>
            <person name="Fujiyama A."/>
            <person name="Inagaki F."/>
            <person name="Takami H."/>
        </authorList>
    </citation>
    <scope>NUCLEOTIDE SEQUENCE</scope>
    <source>
        <strain evidence="6">Expedition CK06-06</strain>
    </source>
</reference>
<comment type="cofactor">
    <cofactor evidence="1">
        <name>adenosylcob(III)alamin</name>
        <dbReference type="ChEBI" id="CHEBI:18408"/>
    </cofactor>
</comment>
<dbReference type="PANTHER" id="PTHR43371:SF1">
    <property type="entry name" value="RIBONUCLEOSIDE-DIPHOSPHATE REDUCTASE"/>
    <property type="match status" value="1"/>
</dbReference>
<name>X1ERI8_9ZZZZ</name>
<dbReference type="AlphaFoldDB" id="X1ERI8"/>
<dbReference type="InterPro" id="IPR050862">
    <property type="entry name" value="RdRp_reductase_class-2"/>
</dbReference>
<accession>X1ERI8</accession>
<keyword evidence="4" id="KW-0170">Cobalt</keyword>
<keyword evidence="2" id="KW-0846">Cobalamin</keyword>
<keyword evidence="3" id="KW-0560">Oxidoreductase</keyword>
<dbReference type="GO" id="GO:0004748">
    <property type="term" value="F:ribonucleoside-diphosphate reductase activity, thioredoxin disulfide as acceptor"/>
    <property type="evidence" value="ECO:0007669"/>
    <property type="project" value="TreeGrafter"/>
</dbReference>
<evidence type="ECO:0000256" key="1">
    <source>
        <dbReference type="ARBA" id="ARBA00001922"/>
    </source>
</evidence>
<evidence type="ECO:0000256" key="3">
    <source>
        <dbReference type="ARBA" id="ARBA00023002"/>
    </source>
</evidence>